<comment type="caution">
    <text evidence="1">The sequence shown here is derived from an EMBL/GenBank/DDBJ whole genome shotgun (WGS) entry which is preliminary data.</text>
</comment>
<gene>
    <name evidence="1" type="ORF">IEQ34_017333</name>
</gene>
<organism evidence="1 2">
    <name type="scientific">Dendrobium chrysotoxum</name>
    <name type="common">Orchid</name>
    <dbReference type="NCBI Taxonomy" id="161865"/>
    <lineage>
        <taxon>Eukaryota</taxon>
        <taxon>Viridiplantae</taxon>
        <taxon>Streptophyta</taxon>
        <taxon>Embryophyta</taxon>
        <taxon>Tracheophyta</taxon>
        <taxon>Spermatophyta</taxon>
        <taxon>Magnoliopsida</taxon>
        <taxon>Liliopsida</taxon>
        <taxon>Asparagales</taxon>
        <taxon>Orchidaceae</taxon>
        <taxon>Epidendroideae</taxon>
        <taxon>Malaxideae</taxon>
        <taxon>Dendrobiinae</taxon>
        <taxon>Dendrobium</taxon>
    </lineage>
</organism>
<evidence type="ECO:0000313" key="2">
    <source>
        <dbReference type="Proteomes" id="UP000775213"/>
    </source>
</evidence>
<dbReference type="Gene3D" id="3.40.50.2300">
    <property type="match status" value="1"/>
</dbReference>
<sequence>MHDCGKEECWAYTKRCIQVNVNTHFIAPMRVKDPCLTNVLLKINAKFGGPNSQLQIESILVIPIIPRVATVILGMGVPYGSPGQFDVHPIAVVSSSL</sequence>
<protein>
    <submittedName>
        <fullName evidence="1">Uncharacterized protein</fullName>
    </submittedName>
</protein>
<accession>A0AAV7GAY3</accession>
<dbReference type="EMBL" id="JAGFBR010000016">
    <property type="protein sequence ID" value="KAH0453009.1"/>
    <property type="molecule type" value="Genomic_DNA"/>
</dbReference>
<dbReference type="AlphaFoldDB" id="A0AAV7GAY3"/>
<keyword evidence="2" id="KW-1185">Reference proteome</keyword>
<dbReference type="Proteomes" id="UP000775213">
    <property type="component" value="Unassembled WGS sequence"/>
</dbReference>
<dbReference type="SUPFAM" id="SSF53098">
    <property type="entry name" value="Ribonuclease H-like"/>
    <property type="match status" value="1"/>
</dbReference>
<reference evidence="1 2" key="1">
    <citation type="journal article" date="2021" name="Hortic Res">
        <title>Chromosome-scale assembly of the Dendrobium chrysotoxum genome enhances the understanding of orchid evolution.</title>
        <authorList>
            <person name="Zhang Y."/>
            <person name="Zhang G.Q."/>
            <person name="Zhang D."/>
            <person name="Liu X.D."/>
            <person name="Xu X.Y."/>
            <person name="Sun W.H."/>
            <person name="Yu X."/>
            <person name="Zhu X."/>
            <person name="Wang Z.W."/>
            <person name="Zhao X."/>
            <person name="Zhong W.Y."/>
            <person name="Chen H."/>
            <person name="Yin W.L."/>
            <person name="Huang T."/>
            <person name="Niu S.C."/>
            <person name="Liu Z.J."/>
        </authorList>
    </citation>
    <scope>NUCLEOTIDE SEQUENCE [LARGE SCALE GENOMIC DNA]</scope>
    <source>
        <strain evidence="1">Lindl</strain>
    </source>
</reference>
<evidence type="ECO:0000313" key="1">
    <source>
        <dbReference type="EMBL" id="KAH0453009.1"/>
    </source>
</evidence>
<proteinExistence type="predicted"/>
<name>A0AAV7GAY3_DENCH</name>
<dbReference type="InterPro" id="IPR012337">
    <property type="entry name" value="RNaseH-like_sf"/>
</dbReference>